<dbReference type="AlphaFoldDB" id="A0A7N2N984"/>
<evidence type="ECO:0000313" key="2">
    <source>
        <dbReference type="EnsemblPlants" id="QL93p0115_0003:mrna"/>
    </source>
</evidence>
<sequence length="222" mass="26062">MCDSLINRKLAWYGESSNVNYIVQQVLTSNLMESFKEIGRDITSFLNASITEKMERVREILRKFGMLNDTFPYQPELSRHAVVVAPLSCVFFLFFDIMHTLKDDNSIVWWSVHVGLLGFFYFFLQPLIGEPSYSNLSKWYVSWLFVALVYHLPSSQSVAILIRMNLSLFLTIFIFSIVCLLVFHYIFILVEYNFSYQNRKWPDTWTILQFSAYSLLCISESL</sequence>
<accession>A0A7N2N984</accession>
<dbReference type="EnsemblPlants" id="QL93p0115_0003:mrna">
    <property type="protein sequence ID" value="QL93p0115_0003:mrna"/>
    <property type="gene ID" value="QL93p0115_0003"/>
</dbReference>
<dbReference type="PANTHER" id="PTHR34211">
    <property type="entry name" value="CALCINEURIN-LIKE METALLO-PHOSPHOESTERASE SUPERFAMILY PROTEIN"/>
    <property type="match status" value="1"/>
</dbReference>
<keyword evidence="1" id="KW-0472">Membrane</keyword>
<evidence type="ECO:0000313" key="3">
    <source>
        <dbReference type="Proteomes" id="UP000594261"/>
    </source>
</evidence>
<feature type="transmembrane region" description="Helical" evidence="1">
    <location>
        <begin position="168"/>
        <end position="190"/>
    </location>
</feature>
<proteinExistence type="predicted"/>
<feature type="transmembrane region" description="Helical" evidence="1">
    <location>
        <begin position="140"/>
        <end position="162"/>
    </location>
</feature>
<dbReference type="InParanoid" id="A0A7N2N984"/>
<keyword evidence="1" id="KW-0812">Transmembrane</keyword>
<keyword evidence="3" id="KW-1185">Reference proteome</keyword>
<reference evidence="2" key="1">
    <citation type="submission" date="2021-01" db="UniProtKB">
        <authorList>
            <consortium name="EnsemblPlants"/>
        </authorList>
    </citation>
    <scope>IDENTIFICATION</scope>
</reference>
<name>A0A7N2N984_QUELO</name>
<evidence type="ECO:0000256" key="1">
    <source>
        <dbReference type="SAM" id="Phobius"/>
    </source>
</evidence>
<dbReference type="PANTHER" id="PTHR34211:SF3">
    <property type="entry name" value="CALCINEURIN-LIKE METALLO-PHOSPHOESTERASE SUPERFAMILY PROTEIN"/>
    <property type="match status" value="1"/>
</dbReference>
<dbReference type="Proteomes" id="UP000594261">
    <property type="component" value="Unassembled WGS sequence"/>
</dbReference>
<organism evidence="2 3">
    <name type="scientific">Quercus lobata</name>
    <name type="common">Valley oak</name>
    <dbReference type="NCBI Taxonomy" id="97700"/>
    <lineage>
        <taxon>Eukaryota</taxon>
        <taxon>Viridiplantae</taxon>
        <taxon>Streptophyta</taxon>
        <taxon>Embryophyta</taxon>
        <taxon>Tracheophyta</taxon>
        <taxon>Spermatophyta</taxon>
        <taxon>Magnoliopsida</taxon>
        <taxon>eudicotyledons</taxon>
        <taxon>Gunneridae</taxon>
        <taxon>Pentapetalae</taxon>
        <taxon>rosids</taxon>
        <taxon>fabids</taxon>
        <taxon>Fagales</taxon>
        <taxon>Fagaceae</taxon>
        <taxon>Quercus</taxon>
    </lineage>
</organism>
<dbReference type="Gramene" id="QL93p0115_0003:mrna">
    <property type="protein sequence ID" value="QL93p0115_0003:mrna"/>
    <property type="gene ID" value="QL93p0115_0003"/>
</dbReference>
<feature type="transmembrane region" description="Helical" evidence="1">
    <location>
        <begin position="107"/>
        <end position="128"/>
    </location>
</feature>
<keyword evidence="1" id="KW-1133">Transmembrane helix</keyword>
<protein>
    <submittedName>
        <fullName evidence="2">Uncharacterized protein</fullName>
    </submittedName>
</protein>